<name>A0AA39YS13_9PEZI</name>
<reference evidence="1" key="1">
    <citation type="submission" date="2023-06" db="EMBL/GenBank/DDBJ databases">
        <title>Genome-scale phylogeny and comparative genomics of the fungal order Sordariales.</title>
        <authorList>
            <consortium name="Lawrence Berkeley National Laboratory"/>
            <person name="Hensen N."/>
            <person name="Bonometti L."/>
            <person name="Westerberg I."/>
            <person name="Brannstrom I.O."/>
            <person name="Guillou S."/>
            <person name="Cros-Aarteil S."/>
            <person name="Calhoun S."/>
            <person name="Haridas S."/>
            <person name="Kuo A."/>
            <person name="Mondo S."/>
            <person name="Pangilinan J."/>
            <person name="Riley R."/>
            <person name="Labutti K."/>
            <person name="Andreopoulos B."/>
            <person name="Lipzen A."/>
            <person name="Chen C."/>
            <person name="Yanf M."/>
            <person name="Daum C."/>
            <person name="Ng V."/>
            <person name="Clum A."/>
            <person name="Steindorff A."/>
            <person name="Ohm R."/>
            <person name="Martin F."/>
            <person name="Silar P."/>
            <person name="Natvig D."/>
            <person name="Lalanne C."/>
            <person name="Gautier V."/>
            <person name="Ament-Velasquez S.L."/>
            <person name="Kruys A."/>
            <person name="Hutchinson M.I."/>
            <person name="Powell A.J."/>
            <person name="Barry K."/>
            <person name="Miller A.N."/>
            <person name="Grigoriev I.V."/>
            <person name="Debuchy R."/>
            <person name="Gladieux P."/>
            <person name="Thoren M.H."/>
            <person name="Johannesson H."/>
        </authorList>
    </citation>
    <scope>NUCLEOTIDE SEQUENCE</scope>
    <source>
        <strain evidence="1">SMH2532-1</strain>
    </source>
</reference>
<keyword evidence="2" id="KW-1185">Reference proteome</keyword>
<evidence type="ECO:0000313" key="1">
    <source>
        <dbReference type="EMBL" id="KAK0657055.1"/>
    </source>
</evidence>
<organism evidence="1 2">
    <name type="scientific">Cercophora newfieldiana</name>
    <dbReference type="NCBI Taxonomy" id="92897"/>
    <lineage>
        <taxon>Eukaryota</taxon>
        <taxon>Fungi</taxon>
        <taxon>Dikarya</taxon>
        <taxon>Ascomycota</taxon>
        <taxon>Pezizomycotina</taxon>
        <taxon>Sordariomycetes</taxon>
        <taxon>Sordariomycetidae</taxon>
        <taxon>Sordariales</taxon>
        <taxon>Lasiosphaeriaceae</taxon>
        <taxon>Cercophora</taxon>
    </lineage>
</organism>
<accession>A0AA39YS13</accession>
<dbReference type="AlphaFoldDB" id="A0AA39YS13"/>
<dbReference type="Proteomes" id="UP001174936">
    <property type="component" value="Unassembled WGS sequence"/>
</dbReference>
<gene>
    <name evidence="1" type="ORF">B0T16DRAFT_452551</name>
</gene>
<comment type="caution">
    <text evidence="1">The sequence shown here is derived from an EMBL/GenBank/DDBJ whole genome shotgun (WGS) entry which is preliminary data.</text>
</comment>
<protein>
    <submittedName>
        <fullName evidence="1">Uncharacterized protein</fullName>
    </submittedName>
</protein>
<dbReference type="EMBL" id="JAULSV010000001">
    <property type="protein sequence ID" value="KAK0657055.1"/>
    <property type="molecule type" value="Genomic_DNA"/>
</dbReference>
<sequence>MVSVANPVDDTAIHPNLDGLVLAHIPGLSTKEPPPNSIATSTQHMNWCAIPQAAAEAQGMPSSENLVAMWSAQEEGPSSLRATPMVHIPHCRLEVTSFPDLSPRRGGPAGKIERVALPGHVFRWLLSQANLPDATAAVPRHFDDDEEWVFSRCVLAEFSDLGEDEAARASEAGELCCWASLVAMRDGDQRAWDIGVLVHKVFASRRPGCRCGP</sequence>
<evidence type="ECO:0000313" key="2">
    <source>
        <dbReference type="Proteomes" id="UP001174936"/>
    </source>
</evidence>
<proteinExistence type="predicted"/>